<dbReference type="SMART" id="SM00493">
    <property type="entry name" value="TOPRIM"/>
    <property type="match status" value="1"/>
</dbReference>
<comment type="caution">
    <text evidence="2">The sequence shown here is derived from an EMBL/GenBank/DDBJ whole genome shotgun (WGS) entry which is preliminary data.</text>
</comment>
<dbReference type="InterPro" id="IPR022081">
    <property type="entry name" value="DUF3631"/>
</dbReference>
<accession>A0ABN3VMW0</accession>
<name>A0ABN3VMW0_9PSEU</name>
<proteinExistence type="predicted"/>
<dbReference type="SUPFAM" id="SSF56731">
    <property type="entry name" value="DNA primase core"/>
    <property type="match status" value="1"/>
</dbReference>
<organism evidence="2 3">
    <name type="scientific">Saccharopolyspora taberi</name>
    <dbReference type="NCBI Taxonomy" id="60895"/>
    <lineage>
        <taxon>Bacteria</taxon>
        <taxon>Bacillati</taxon>
        <taxon>Actinomycetota</taxon>
        <taxon>Actinomycetes</taxon>
        <taxon>Pseudonocardiales</taxon>
        <taxon>Pseudonocardiaceae</taxon>
        <taxon>Saccharopolyspora</taxon>
    </lineage>
</organism>
<reference evidence="2 3" key="1">
    <citation type="journal article" date="2019" name="Int. J. Syst. Evol. Microbiol.">
        <title>The Global Catalogue of Microorganisms (GCM) 10K type strain sequencing project: providing services to taxonomists for standard genome sequencing and annotation.</title>
        <authorList>
            <consortium name="The Broad Institute Genomics Platform"/>
            <consortium name="The Broad Institute Genome Sequencing Center for Infectious Disease"/>
            <person name="Wu L."/>
            <person name="Ma J."/>
        </authorList>
    </citation>
    <scope>NUCLEOTIDE SEQUENCE [LARGE SCALE GENOMIC DNA]</scope>
    <source>
        <strain evidence="2 3">JCM 9383</strain>
    </source>
</reference>
<dbReference type="EMBL" id="BAAAUX010000024">
    <property type="protein sequence ID" value="GAA2812678.1"/>
    <property type="molecule type" value="Genomic_DNA"/>
</dbReference>
<dbReference type="InterPro" id="IPR006171">
    <property type="entry name" value="TOPRIM_dom"/>
</dbReference>
<sequence>MHIDTLVQRLAAGGPAEQRSDGWLVRCPVHGDRKPSLLISVSPEHKAVLHCRSQGCDVAAMLKQVGLSWSDLFDVDGEITAGTVPAEDLSTADIAALASYLDRAQAAFAGSPAATYAQDRFGITEDTARVLGLGFDDGSAPFAHASESFTEYPRLVVPFYTPEGIAHGAQGRDLSGTDANRWAGLTNPEGKRWAHLAWFRASAAGPVVVTEGPSDGLVVAAAGFTVVAVAGASHARRRATAEAIVTGAAGREIVLAGDADESGQQFNRHLAEHLADLGVTAKGLFLPTGRGDLADWYRQSESFGDEFAEAIRRALPVRLDGTFDGDPVELLDAVHAFLQRFLLIEPPTWFDVITLWVATCYFVRRSDAADVAPRLGFLSTVPGSGKTLALDLVCRLAQGRLAVDPTAASVLRTINAMTYEDSDPDKPDIPVPLGLDEVDNLYAARGQDTSSITAVLNSGYKRGQDTIRADTNDQRKAISYTTFAPIVWAGLARAALPDALLSRTFVVSMQQAMPHERPASFRPRRDGPVADDLAEKLAAWTASVASDDVVSDVLDQVEDELAPMVSNRDLELWSVLSLPAVMAGGHWPARAVAACEALRDAGKEQAENISVRFLRATRDVYRAGNWGRGINDRVVFRSALAERVIDADQIFGRWSRGQGIDDEHVRRFLAEFGVRPVVVRVGKETGRGFRWSDLAPEWERYLGEDDEEPITE</sequence>
<dbReference type="RefSeq" id="WP_344684599.1">
    <property type="nucleotide sequence ID" value="NZ_BAAAUX010000024.1"/>
</dbReference>
<dbReference type="Proteomes" id="UP001500979">
    <property type="component" value="Unassembled WGS sequence"/>
</dbReference>
<dbReference type="Pfam" id="PF12307">
    <property type="entry name" value="DUF3631"/>
    <property type="match status" value="1"/>
</dbReference>
<dbReference type="Pfam" id="PF13362">
    <property type="entry name" value="Toprim_3"/>
    <property type="match status" value="1"/>
</dbReference>
<feature type="domain" description="Toprim" evidence="1">
    <location>
        <begin position="205"/>
        <end position="279"/>
    </location>
</feature>
<dbReference type="Gene3D" id="3.40.1360.10">
    <property type="match status" value="1"/>
</dbReference>
<keyword evidence="3" id="KW-1185">Reference proteome</keyword>
<evidence type="ECO:0000313" key="2">
    <source>
        <dbReference type="EMBL" id="GAA2812678.1"/>
    </source>
</evidence>
<evidence type="ECO:0000259" key="1">
    <source>
        <dbReference type="SMART" id="SM00493"/>
    </source>
</evidence>
<dbReference type="CDD" id="cd00188">
    <property type="entry name" value="TOPRIM"/>
    <property type="match status" value="1"/>
</dbReference>
<evidence type="ECO:0000313" key="3">
    <source>
        <dbReference type="Proteomes" id="UP001500979"/>
    </source>
</evidence>
<gene>
    <name evidence="2" type="ORF">GCM10010470_55130</name>
</gene>
<protein>
    <recommendedName>
        <fullName evidence="1">Toprim domain-containing protein</fullName>
    </recommendedName>
</protein>